<evidence type="ECO:0000256" key="2">
    <source>
        <dbReference type="ARBA" id="ARBA00023015"/>
    </source>
</evidence>
<dbReference type="InterPro" id="IPR036390">
    <property type="entry name" value="WH_DNA-bd_sf"/>
</dbReference>
<dbReference type="Pfam" id="PF00126">
    <property type="entry name" value="HTH_1"/>
    <property type="match status" value="1"/>
</dbReference>
<dbReference type="Gene3D" id="1.10.10.10">
    <property type="entry name" value="Winged helix-like DNA-binding domain superfamily/Winged helix DNA-binding domain"/>
    <property type="match status" value="1"/>
</dbReference>
<evidence type="ECO:0000313" key="6">
    <source>
        <dbReference type="EMBL" id="TQL49528.1"/>
    </source>
</evidence>
<dbReference type="InterPro" id="IPR005119">
    <property type="entry name" value="LysR_subst-bd"/>
</dbReference>
<dbReference type="InterPro" id="IPR000847">
    <property type="entry name" value="LysR_HTH_N"/>
</dbReference>
<evidence type="ECO:0000259" key="5">
    <source>
        <dbReference type="PROSITE" id="PS50931"/>
    </source>
</evidence>
<dbReference type="OrthoDB" id="9808620at2"/>
<dbReference type="PANTHER" id="PTHR30126:SF39">
    <property type="entry name" value="HTH-TYPE TRANSCRIPTIONAL REGULATOR CYSL"/>
    <property type="match status" value="1"/>
</dbReference>
<comment type="caution">
    <text evidence="6">The sequence shown here is derived from an EMBL/GenBank/DDBJ whole genome shotgun (WGS) entry which is preliminary data.</text>
</comment>
<evidence type="ECO:0000256" key="4">
    <source>
        <dbReference type="ARBA" id="ARBA00023163"/>
    </source>
</evidence>
<evidence type="ECO:0000313" key="7">
    <source>
        <dbReference type="Proteomes" id="UP000319516"/>
    </source>
</evidence>
<name>A0A542YN51_9MICO</name>
<dbReference type="Proteomes" id="UP000319516">
    <property type="component" value="Unassembled WGS sequence"/>
</dbReference>
<keyword evidence="3" id="KW-0238">DNA-binding</keyword>
<dbReference type="RefSeq" id="WP_141783782.1">
    <property type="nucleotide sequence ID" value="NZ_BAAAIK010000003.1"/>
</dbReference>
<keyword evidence="2" id="KW-0805">Transcription regulation</keyword>
<dbReference type="SUPFAM" id="SSF53850">
    <property type="entry name" value="Periplasmic binding protein-like II"/>
    <property type="match status" value="1"/>
</dbReference>
<dbReference type="EMBL" id="VFOP01000001">
    <property type="protein sequence ID" value="TQL49528.1"/>
    <property type="molecule type" value="Genomic_DNA"/>
</dbReference>
<accession>A0A542YN51</accession>
<protein>
    <submittedName>
        <fullName evidence="6">LysR family transcriptional regulator</fullName>
    </submittedName>
</protein>
<proteinExistence type="inferred from homology"/>
<organism evidence="6 7">
    <name type="scientific">Ornithinicoccus hortensis</name>
    <dbReference type="NCBI Taxonomy" id="82346"/>
    <lineage>
        <taxon>Bacteria</taxon>
        <taxon>Bacillati</taxon>
        <taxon>Actinomycetota</taxon>
        <taxon>Actinomycetes</taxon>
        <taxon>Micrococcales</taxon>
        <taxon>Intrasporangiaceae</taxon>
        <taxon>Ornithinicoccus</taxon>
    </lineage>
</organism>
<dbReference type="PROSITE" id="PS50931">
    <property type="entry name" value="HTH_LYSR"/>
    <property type="match status" value="1"/>
</dbReference>
<dbReference type="GO" id="GO:0000976">
    <property type="term" value="F:transcription cis-regulatory region binding"/>
    <property type="evidence" value="ECO:0007669"/>
    <property type="project" value="TreeGrafter"/>
</dbReference>
<keyword evidence="7" id="KW-1185">Reference proteome</keyword>
<comment type="similarity">
    <text evidence="1">Belongs to the LysR transcriptional regulatory family.</text>
</comment>
<dbReference type="InterPro" id="IPR036388">
    <property type="entry name" value="WH-like_DNA-bd_sf"/>
</dbReference>
<sequence length="301" mass="31567">MPRTEPPQYVVLQLLVALQDRGSIGTAADAVGMTQPNASRALRRYERRCGVPLLVRSPKGTRLTPEGDLVVAWARDVISSTERLVAGTDALSGTLRGRLRVAASQTVAEYLVPGWLADYRQSPGAVEVELTVANSVQVSAAVLDGSADLGFIESATLTKGLRARQVGTDRLVVVVTPAHRWARLRDPLPAAELAATPLVVREPGSGTRDALEQVCHGAGLTVVEPAQSLASNAAVRVAAMAGVAPAALSEHAVREAVDTGRLVRVEVDGLDLARALRAVWRGGAAPLPAARELVRCAAGAR</sequence>
<keyword evidence="4" id="KW-0804">Transcription</keyword>
<evidence type="ECO:0000256" key="3">
    <source>
        <dbReference type="ARBA" id="ARBA00023125"/>
    </source>
</evidence>
<dbReference type="Gene3D" id="3.40.190.10">
    <property type="entry name" value="Periplasmic binding protein-like II"/>
    <property type="match status" value="2"/>
</dbReference>
<feature type="domain" description="HTH lysR-type" evidence="5">
    <location>
        <begin position="12"/>
        <end position="64"/>
    </location>
</feature>
<evidence type="ECO:0000256" key="1">
    <source>
        <dbReference type="ARBA" id="ARBA00009437"/>
    </source>
</evidence>
<dbReference type="AlphaFoldDB" id="A0A542YN51"/>
<reference evidence="6 7" key="1">
    <citation type="submission" date="2019-06" db="EMBL/GenBank/DDBJ databases">
        <title>Sequencing the genomes of 1000 actinobacteria strains.</title>
        <authorList>
            <person name="Klenk H.-P."/>
        </authorList>
    </citation>
    <scope>NUCLEOTIDE SEQUENCE [LARGE SCALE GENOMIC DNA]</scope>
    <source>
        <strain evidence="6 7">DSM 12335</strain>
    </source>
</reference>
<dbReference type="SUPFAM" id="SSF46785">
    <property type="entry name" value="Winged helix' DNA-binding domain"/>
    <property type="match status" value="1"/>
</dbReference>
<dbReference type="GO" id="GO:0003700">
    <property type="term" value="F:DNA-binding transcription factor activity"/>
    <property type="evidence" value="ECO:0007669"/>
    <property type="project" value="InterPro"/>
</dbReference>
<dbReference type="Pfam" id="PF03466">
    <property type="entry name" value="LysR_substrate"/>
    <property type="match status" value="1"/>
</dbReference>
<dbReference type="PANTHER" id="PTHR30126">
    <property type="entry name" value="HTH-TYPE TRANSCRIPTIONAL REGULATOR"/>
    <property type="match status" value="1"/>
</dbReference>
<gene>
    <name evidence="6" type="ORF">FB467_0603</name>
</gene>